<evidence type="ECO:0000313" key="3">
    <source>
        <dbReference type="EMBL" id="RAJ85759.1"/>
    </source>
</evidence>
<reference evidence="3 4" key="1">
    <citation type="submission" date="2018-06" db="EMBL/GenBank/DDBJ databases">
        <title>Genomic Encyclopedia of Archaeal and Bacterial Type Strains, Phase II (KMG-II): from individual species to whole genera.</title>
        <authorList>
            <person name="Goeker M."/>
        </authorList>
    </citation>
    <scope>NUCLEOTIDE SEQUENCE [LARGE SCALE GENOMIC DNA]</scope>
    <source>
        <strain evidence="3 4">DSM 29821</strain>
    </source>
</reference>
<dbReference type="SUPFAM" id="SSF53756">
    <property type="entry name" value="UDP-Glycosyltransferase/glycogen phosphorylase"/>
    <property type="match status" value="1"/>
</dbReference>
<dbReference type="AlphaFoldDB" id="A0A327W5G5"/>
<dbReference type="Pfam" id="PF00534">
    <property type="entry name" value="Glycos_transf_1"/>
    <property type="match status" value="1"/>
</dbReference>
<accession>A0A327W5G5</accession>
<dbReference type="InterPro" id="IPR001296">
    <property type="entry name" value="Glyco_trans_1"/>
</dbReference>
<dbReference type="EMBL" id="QLMA01000002">
    <property type="protein sequence ID" value="RAJ85759.1"/>
    <property type="molecule type" value="Genomic_DNA"/>
</dbReference>
<dbReference type="Gene3D" id="3.40.50.2000">
    <property type="entry name" value="Glycogen Phosphorylase B"/>
    <property type="match status" value="1"/>
</dbReference>
<feature type="domain" description="Glycosyl transferase family 1" evidence="2">
    <location>
        <begin position="198"/>
        <end position="352"/>
    </location>
</feature>
<evidence type="ECO:0000313" key="4">
    <source>
        <dbReference type="Proteomes" id="UP000249819"/>
    </source>
</evidence>
<proteinExistence type="predicted"/>
<dbReference type="GO" id="GO:0016757">
    <property type="term" value="F:glycosyltransferase activity"/>
    <property type="evidence" value="ECO:0007669"/>
    <property type="project" value="InterPro"/>
</dbReference>
<dbReference type="PANTHER" id="PTHR46401">
    <property type="entry name" value="GLYCOSYLTRANSFERASE WBBK-RELATED"/>
    <property type="match status" value="1"/>
</dbReference>
<dbReference type="PANTHER" id="PTHR46401:SF2">
    <property type="entry name" value="GLYCOSYLTRANSFERASE WBBK-RELATED"/>
    <property type="match status" value="1"/>
</dbReference>
<keyword evidence="1 3" id="KW-0808">Transferase</keyword>
<dbReference type="Proteomes" id="UP000249819">
    <property type="component" value="Unassembled WGS sequence"/>
</dbReference>
<evidence type="ECO:0000259" key="2">
    <source>
        <dbReference type="Pfam" id="PF00534"/>
    </source>
</evidence>
<comment type="caution">
    <text evidence="3">The sequence shown here is derived from an EMBL/GenBank/DDBJ whole genome shotgun (WGS) entry which is preliminary data.</text>
</comment>
<keyword evidence="4" id="KW-1185">Reference proteome</keyword>
<protein>
    <submittedName>
        <fullName evidence="3">Glycosyltransferase involved in cell wall biosynthesis</fullName>
    </submittedName>
</protein>
<organism evidence="3 4">
    <name type="scientific">Chitinophaga dinghuensis</name>
    <dbReference type="NCBI Taxonomy" id="1539050"/>
    <lineage>
        <taxon>Bacteria</taxon>
        <taxon>Pseudomonadati</taxon>
        <taxon>Bacteroidota</taxon>
        <taxon>Chitinophagia</taxon>
        <taxon>Chitinophagales</taxon>
        <taxon>Chitinophagaceae</taxon>
        <taxon>Chitinophaga</taxon>
    </lineage>
</organism>
<dbReference type="GO" id="GO:0009103">
    <property type="term" value="P:lipopolysaccharide biosynthetic process"/>
    <property type="evidence" value="ECO:0007669"/>
    <property type="project" value="TreeGrafter"/>
</dbReference>
<name>A0A327W5G5_9BACT</name>
<gene>
    <name evidence="3" type="ORF">CLV59_102464</name>
</gene>
<evidence type="ECO:0000256" key="1">
    <source>
        <dbReference type="ARBA" id="ARBA00022679"/>
    </source>
</evidence>
<sequence length="387" mass="43591">MQAGRPRYPFMQIAVNAACLRRDLPADTGAVATQIIFTLCRQQPEHQFTFFFDGDIPAGMEFPPNVTPVVLPLRGNRAWHLYWWLEWQLPRAMKAFKPDMYLGLDGTLPLRSKLPSTILIRDLSFLLDAGLQSPNQQKQLKKNTMDYLWKARSIAILSETTREELLDYAPSVAKKLCQLDIGLSDQYKSLEWDDREAVKREFANGSEYFLVTASIHPRNNIMPVFKAFSALKRRQLSSIKLVLAGSATPAGQEIVDAMPSYKFRNDVIWIPDADIETLARLTGGAYAMIYPVRMDGLALPVYAAQQCQVPVIAIDGKAGREAGADSALYSDPSNLDDLTEKMSRIYKDEQLRSLLLSKIPASRAFNSWERAAEELWQAMTGPMPQNP</sequence>